<evidence type="ECO:0000256" key="1">
    <source>
        <dbReference type="ARBA" id="ARBA00004211"/>
    </source>
</evidence>
<keyword evidence="3" id="KW-0812">Transmembrane</keyword>
<comment type="caution">
    <text evidence="9">The sequence shown here is derived from an EMBL/GenBank/DDBJ whole genome shotgun (WGS) entry which is preliminary data.</text>
</comment>
<dbReference type="SMART" id="SM00503">
    <property type="entry name" value="SynN"/>
    <property type="match status" value="1"/>
</dbReference>
<evidence type="ECO:0000256" key="7">
    <source>
        <dbReference type="SAM" id="MobiDB-lite"/>
    </source>
</evidence>
<organism evidence="9 10">
    <name type="scientific">Zophobas morio</name>
    <dbReference type="NCBI Taxonomy" id="2755281"/>
    <lineage>
        <taxon>Eukaryota</taxon>
        <taxon>Metazoa</taxon>
        <taxon>Ecdysozoa</taxon>
        <taxon>Arthropoda</taxon>
        <taxon>Hexapoda</taxon>
        <taxon>Insecta</taxon>
        <taxon>Pterygota</taxon>
        <taxon>Neoptera</taxon>
        <taxon>Endopterygota</taxon>
        <taxon>Coleoptera</taxon>
        <taxon>Polyphaga</taxon>
        <taxon>Cucujiformia</taxon>
        <taxon>Tenebrionidae</taxon>
        <taxon>Zophobas</taxon>
    </lineage>
</organism>
<dbReference type="GO" id="GO:0005886">
    <property type="term" value="C:plasma membrane"/>
    <property type="evidence" value="ECO:0007669"/>
    <property type="project" value="TreeGrafter"/>
</dbReference>
<dbReference type="GO" id="GO:0000149">
    <property type="term" value="F:SNARE binding"/>
    <property type="evidence" value="ECO:0007669"/>
    <property type="project" value="TreeGrafter"/>
</dbReference>
<accession>A0AA38IZT0</accession>
<evidence type="ECO:0000259" key="8">
    <source>
        <dbReference type="SMART" id="SM00503"/>
    </source>
</evidence>
<protein>
    <recommendedName>
        <fullName evidence="8">Syntaxin N-terminal domain-containing protein</fullName>
    </recommendedName>
</protein>
<dbReference type="GO" id="GO:0006836">
    <property type="term" value="P:neurotransmitter transport"/>
    <property type="evidence" value="ECO:0007669"/>
    <property type="project" value="UniProtKB-KW"/>
</dbReference>
<evidence type="ECO:0000256" key="6">
    <source>
        <dbReference type="ARBA" id="ARBA00023136"/>
    </source>
</evidence>
<feature type="region of interest" description="Disordered" evidence="7">
    <location>
        <begin position="1"/>
        <end position="28"/>
    </location>
</feature>
<dbReference type="EMBL" id="JALNTZ010000002">
    <property type="protein sequence ID" value="KAJ3663192.1"/>
    <property type="molecule type" value="Genomic_DNA"/>
</dbReference>
<dbReference type="Gene3D" id="1.20.58.70">
    <property type="match status" value="1"/>
</dbReference>
<dbReference type="GO" id="GO:0006886">
    <property type="term" value="P:intracellular protein transport"/>
    <property type="evidence" value="ECO:0007669"/>
    <property type="project" value="TreeGrafter"/>
</dbReference>
<keyword evidence="2" id="KW-0813">Transport</keyword>
<name>A0AA38IZT0_9CUCU</name>
<dbReference type="GO" id="GO:0048278">
    <property type="term" value="P:vesicle docking"/>
    <property type="evidence" value="ECO:0007669"/>
    <property type="project" value="TreeGrafter"/>
</dbReference>
<evidence type="ECO:0000256" key="2">
    <source>
        <dbReference type="ARBA" id="ARBA00022448"/>
    </source>
</evidence>
<dbReference type="InterPro" id="IPR006011">
    <property type="entry name" value="Syntaxin_N"/>
</dbReference>
<dbReference type="Proteomes" id="UP001168821">
    <property type="component" value="Unassembled WGS sequence"/>
</dbReference>
<gene>
    <name evidence="9" type="ORF">Zmor_007496</name>
</gene>
<dbReference type="Pfam" id="PF00804">
    <property type="entry name" value="Syntaxin"/>
    <property type="match status" value="1"/>
</dbReference>
<keyword evidence="5" id="KW-1133">Transmembrane helix</keyword>
<comment type="subcellular location">
    <subcellularLocation>
        <location evidence="1">Membrane</location>
        <topology evidence="1">Single-pass type IV membrane protein</topology>
    </subcellularLocation>
</comment>
<evidence type="ECO:0000256" key="5">
    <source>
        <dbReference type="ARBA" id="ARBA00022989"/>
    </source>
</evidence>
<feature type="compositionally biased region" description="Acidic residues" evidence="7">
    <location>
        <begin position="14"/>
        <end position="28"/>
    </location>
</feature>
<feature type="domain" description="Syntaxin N-terminal" evidence="8">
    <location>
        <begin position="25"/>
        <end position="140"/>
    </location>
</feature>
<dbReference type="AlphaFoldDB" id="A0AA38IZT0"/>
<dbReference type="FunFam" id="1.20.58.70:FF:000011">
    <property type="entry name" value="Syntaxin 4"/>
    <property type="match status" value="1"/>
</dbReference>
<sequence>MTKDKLAALQAAQDDSEPEDVYDLPDNDPMEAFFGEIQAIREMLSRIEECVKEVKELHSTLLTAPQSDAKDKQRLEDLQAEIKQNANRARSKLKQIEPEDEVDTSSAETRMRMTQHMTLSKKMVEIMTEYNRAQVESHCK</sequence>
<evidence type="ECO:0000256" key="4">
    <source>
        <dbReference type="ARBA" id="ARBA00022775"/>
    </source>
</evidence>
<keyword evidence="6" id="KW-0472">Membrane</keyword>
<reference evidence="9" key="1">
    <citation type="journal article" date="2023" name="G3 (Bethesda)">
        <title>Whole genome assemblies of Zophobas morio and Tenebrio molitor.</title>
        <authorList>
            <person name="Kaur S."/>
            <person name="Stinson S.A."/>
            <person name="diCenzo G.C."/>
        </authorList>
    </citation>
    <scope>NUCLEOTIDE SEQUENCE</scope>
    <source>
        <strain evidence="9">QUZm001</strain>
    </source>
</reference>
<dbReference type="GO" id="GO:0006906">
    <property type="term" value="P:vesicle fusion"/>
    <property type="evidence" value="ECO:0007669"/>
    <property type="project" value="TreeGrafter"/>
</dbReference>
<dbReference type="GO" id="GO:0031201">
    <property type="term" value="C:SNARE complex"/>
    <property type="evidence" value="ECO:0007669"/>
    <property type="project" value="TreeGrafter"/>
</dbReference>
<keyword evidence="10" id="KW-1185">Reference proteome</keyword>
<dbReference type="SUPFAM" id="SSF47661">
    <property type="entry name" value="t-snare proteins"/>
    <property type="match status" value="1"/>
</dbReference>
<evidence type="ECO:0000313" key="9">
    <source>
        <dbReference type="EMBL" id="KAJ3663192.1"/>
    </source>
</evidence>
<dbReference type="InterPro" id="IPR010989">
    <property type="entry name" value="SNARE"/>
</dbReference>
<dbReference type="PANTHER" id="PTHR19957">
    <property type="entry name" value="SYNTAXIN"/>
    <property type="match status" value="1"/>
</dbReference>
<proteinExistence type="predicted"/>
<dbReference type="InterPro" id="IPR045242">
    <property type="entry name" value="Syntaxin"/>
</dbReference>
<dbReference type="GO" id="GO:0005484">
    <property type="term" value="F:SNAP receptor activity"/>
    <property type="evidence" value="ECO:0007669"/>
    <property type="project" value="TreeGrafter"/>
</dbReference>
<dbReference type="GO" id="GO:0006887">
    <property type="term" value="P:exocytosis"/>
    <property type="evidence" value="ECO:0007669"/>
    <property type="project" value="TreeGrafter"/>
</dbReference>
<evidence type="ECO:0000313" key="10">
    <source>
        <dbReference type="Proteomes" id="UP001168821"/>
    </source>
</evidence>
<dbReference type="CDD" id="cd00179">
    <property type="entry name" value="SynN"/>
    <property type="match status" value="1"/>
</dbReference>
<keyword evidence="4" id="KW-0532">Neurotransmitter transport</keyword>
<evidence type="ECO:0000256" key="3">
    <source>
        <dbReference type="ARBA" id="ARBA00022692"/>
    </source>
</evidence>
<dbReference type="GO" id="GO:0012505">
    <property type="term" value="C:endomembrane system"/>
    <property type="evidence" value="ECO:0007669"/>
    <property type="project" value="TreeGrafter"/>
</dbReference>
<feature type="region of interest" description="Disordered" evidence="7">
    <location>
        <begin position="83"/>
        <end position="111"/>
    </location>
</feature>
<dbReference type="PANTHER" id="PTHR19957:SF424">
    <property type="entry name" value="SYNTAXIN-1A"/>
    <property type="match status" value="1"/>
</dbReference>